<dbReference type="Gene3D" id="3.80.10.10">
    <property type="entry name" value="Ribonuclease Inhibitor"/>
    <property type="match status" value="1"/>
</dbReference>
<keyword evidence="2" id="KW-1185">Reference proteome</keyword>
<protein>
    <recommendedName>
        <fullName evidence="3">F-box domain-containing protein</fullName>
    </recommendedName>
</protein>
<accession>A0A0C9SKN3</accession>
<sequence length="450" mass="50294">MSDRADRKDAPVLVHDTLVQVLEYLRLQQDYHSLYQCSLASREFNKVASKALYTRVVLSPPFERVLDLKNRNKIKGSGLFDSACLPHNAGYVSILEIGGYLPTRPPSANPLGGALHNAIQSFFNVQHVAFVPLASHPDLFTDSLRALKNCQYLRSLDLNAASLGESGSTIVAEIGKLEKLTLRDPSRATLNILPEWLHKLSMSLTELHLRDNCGSITPGVLRSFLPYIRNITAFTLGLSYSLSDDDVFDFLDQLPELRSVSLHYYLQNKPRTVEPALPNLRALTVTYSPWDMQDGPLSQWVQHATSSSPSLECLRLVLDQRLGTGDILLNAGDSITEYVAAKYAGTLRVLEHKSAHVRTYTFDAFAARCHNIEVLALRSLGNDIESPESDAPSSRIEQATFIFKRLPSLRRLRLLGTTWERFWTSDTPASGANLVVREVVPRTPPWERSV</sequence>
<dbReference type="InterPro" id="IPR032675">
    <property type="entry name" value="LRR_dom_sf"/>
</dbReference>
<dbReference type="SUPFAM" id="SSF52047">
    <property type="entry name" value="RNI-like"/>
    <property type="match status" value="1"/>
</dbReference>
<dbReference type="OrthoDB" id="3264508at2759"/>
<dbReference type="HOGENOM" id="CLU_614003_0_0_1"/>
<proteinExistence type="predicted"/>
<evidence type="ECO:0000313" key="2">
    <source>
        <dbReference type="Proteomes" id="UP000053263"/>
    </source>
</evidence>
<name>A0A0C9SKN3_PLICR</name>
<evidence type="ECO:0008006" key="3">
    <source>
        <dbReference type="Google" id="ProtNLM"/>
    </source>
</evidence>
<dbReference type="AlphaFoldDB" id="A0A0C9SKN3"/>
<gene>
    <name evidence="1" type="ORF">PLICRDRAFT_366539</name>
</gene>
<dbReference type="EMBL" id="KN832572">
    <property type="protein sequence ID" value="KII84036.1"/>
    <property type="molecule type" value="Genomic_DNA"/>
</dbReference>
<reference evidence="1 2" key="1">
    <citation type="submission" date="2014-06" db="EMBL/GenBank/DDBJ databases">
        <title>Evolutionary Origins and Diversification of the Mycorrhizal Mutualists.</title>
        <authorList>
            <consortium name="DOE Joint Genome Institute"/>
            <consortium name="Mycorrhizal Genomics Consortium"/>
            <person name="Kohler A."/>
            <person name="Kuo A."/>
            <person name="Nagy L.G."/>
            <person name="Floudas D."/>
            <person name="Copeland A."/>
            <person name="Barry K.W."/>
            <person name="Cichocki N."/>
            <person name="Veneault-Fourrey C."/>
            <person name="LaButti K."/>
            <person name="Lindquist E.A."/>
            <person name="Lipzen A."/>
            <person name="Lundell T."/>
            <person name="Morin E."/>
            <person name="Murat C."/>
            <person name="Riley R."/>
            <person name="Ohm R."/>
            <person name="Sun H."/>
            <person name="Tunlid A."/>
            <person name="Henrissat B."/>
            <person name="Grigoriev I.V."/>
            <person name="Hibbett D.S."/>
            <person name="Martin F."/>
        </authorList>
    </citation>
    <scope>NUCLEOTIDE SEQUENCE [LARGE SCALE GENOMIC DNA]</scope>
    <source>
        <strain evidence="1 2">FD-325 SS-3</strain>
    </source>
</reference>
<dbReference type="Proteomes" id="UP000053263">
    <property type="component" value="Unassembled WGS sequence"/>
</dbReference>
<organism evidence="1 2">
    <name type="scientific">Plicaturopsis crispa FD-325 SS-3</name>
    <dbReference type="NCBI Taxonomy" id="944288"/>
    <lineage>
        <taxon>Eukaryota</taxon>
        <taxon>Fungi</taxon>
        <taxon>Dikarya</taxon>
        <taxon>Basidiomycota</taxon>
        <taxon>Agaricomycotina</taxon>
        <taxon>Agaricomycetes</taxon>
        <taxon>Agaricomycetidae</taxon>
        <taxon>Amylocorticiales</taxon>
        <taxon>Amylocorticiaceae</taxon>
        <taxon>Plicatura</taxon>
        <taxon>Plicaturopsis crispa</taxon>
    </lineage>
</organism>
<evidence type="ECO:0000313" key="1">
    <source>
        <dbReference type="EMBL" id="KII84036.1"/>
    </source>
</evidence>